<keyword evidence="1 5" id="KW-0489">Methyltransferase</keyword>
<evidence type="ECO:0000259" key="4">
    <source>
        <dbReference type="Pfam" id="PF13649"/>
    </source>
</evidence>
<dbReference type="GO" id="GO:0008168">
    <property type="term" value="F:methyltransferase activity"/>
    <property type="evidence" value="ECO:0007669"/>
    <property type="project" value="UniProtKB-KW"/>
</dbReference>
<reference evidence="5" key="1">
    <citation type="submission" date="2021-03" db="EMBL/GenBank/DDBJ databases">
        <authorList>
            <person name="Kanchanasin P."/>
            <person name="Saeng-In P."/>
            <person name="Phongsopitanun W."/>
            <person name="Yuki M."/>
            <person name="Kudo T."/>
            <person name="Ohkuma M."/>
            <person name="Tanasupawat S."/>
        </authorList>
    </citation>
    <scope>NUCLEOTIDE SEQUENCE</scope>
    <source>
        <strain evidence="5">GKU 128</strain>
    </source>
</reference>
<sequence>MDGSTTDPAAFWDGIYAARTGAANPRPNVRLTEAATGLPPGEALDLGCGNGGDALWLARQGWQVTAVDISAVAVERLAGLACSHDLGDRVRAVRHDLRGPFPQGAQGAFDLICASYLHTPFDLDRATVLRSAAHALRPGGRLLVVDHGSTAPWSWNRDSDVRYPSPREVAAGIDLDAATWTVERADAPRRIATGPGGRTAEITDHVLLIRRRPLTSPGQET</sequence>
<keyword evidence="2" id="KW-0808">Transferase</keyword>
<dbReference type="Pfam" id="PF13649">
    <property type="entry name" value="Methyltransf_25"/>
    <property type="match status" value="1"/>
</dbReference>
<keyword evidence="6" id="KW-1185">Reference proteome</keyword>
<dbReference type="SUPFAM" id="SSF53335">
    <property type="entry name" value="S-adenosyl-L-methionine-dependent methyltransferases"/>
    <property type="match status" value="1"/>
</dbReference>
<evidence type="ECO:0000313" key="5">
    <source>
        <dbReference type="EMBL" id="MBO2448199.1"/>
    </source>
</evidence>
<dbReference type="AlphaFoldDB" id="A0A939PEG6"/>
<dbReference type="EMBL" id="JAGEOJ010000005">
    <property type="protein sequence ID" value="MBO2448199.1"/>
    <property type="molecule type" value="Genomic_DNA"/>
</dbReference>
<dbReference type="PANTHER" id="PTHR43464">
    <property type="entry name" value="METHYLTRANSFERASE"/>
    <property type="match status" value="1"/>
</dbReference>
<protein>
    <submittedName>
        <fullName evidence="5">Class I SAM-dependent methyltransferase</fullName>
    </submittedName>
</protein>
<evidence type="ECO:0000256" key="2">
    <source>
        <dbReference type="ARBA" id="ARBA00022679"/>
    </source>
</evidence>
<name>A0A939PEG6_9ACTN</name>
<dbReference type="Gene3D" id="3.40.50.150">
    <property type="entry name" value="Vaccinia Virus protein VP39"/>
    <property type="match status" value="1"/>
</dbReference>
<evidence type="ECO:0000313" key="6">
    <source>
        <dbReference type="Proteomes" id="UP000669179"/>
    </source>
</evidence>
<comment type="caution">
    <text evidence="5">The sequence shown here is derived from an EMBL/GenBank/DDBJ whole genome shotgun (WGS) entry which is preliminary data.</text>
</comment>
<organism evidence="5 6">
    <name type="scientific">Actinomadura barringtoniae</name>
    <dbReference type="NCBI Taxonomy" id="1427535"/>
    <lineage>
        <taxon>Bacteria</taxon>
        <taxon>Bacillati</taxon>
        <taxon>Actinomycetota</taxon>
        <taxon>Actinomycetes</taxon>
        <taxon>Streptosporangiales</taxon>
        <taxon>Thermomonosporaceae</taxon>
        <taxon>Actinomadura</taxon>
    </lineage>
</organism>
<dbReference type="Proteomes" id="UP000669179">
    <property type="component" value="Unassembled WGS sequence"/>
</dbReference>
<proteinExistence type="predicted"/>
<dbReference type="RefSeq" id="WP_208255848.1">
    <property type="nucleotide sequence ID" value="NZ_JAGEOJ010000005.1"/>
</dbReference>
<dbReference type="InterPro" id="IPR029063">
    <property type="entry name" value="SAM-dependent_MTases_sf"/>
</dbReference>
<gene>
    <name evidence="5" type="ORF">J4573_13935</name>
</gene>
<dbReference type="PANTHER" id="PTHR43464:SF19">
    <property type="entry name" value="UBIQUINONE BIOSYNTHESIS O-METHYLTRANSFERASE, MITOCHONDRIAL"/>
    <property type="match status" value="1"/>
</dbReference>
<accession>A0A939PEG6</accession>
<feature type="domain" description="Methyltransferase" evidence="4">
    <location>
        <begin position="44"/>
        <end position="140"/>
    </location>
</feature>
<dbReference type="CDD" id="cd02440">
    <property type="entry name" value="AdoMet_MTases"/>
    <property type="match status" value="1"/>
</dbReference>
<dbReference type="InterPro" id="IPR041698">
    <property type="entry name" value="Methyltransf_25"/>
</dbReference>
<evidence type="ECO:0000256" key="1">
    <source>
        <dbReference type="ARBA" id="ARBA00022603"/>
    </source>
</evidence>
<keyword evidence="3" id="KW-0949">S-adenosyl-L-methionine</keyword>
<dbReference type="GO" id="GO:0032259">
    <property type="term" value="P:methylation"/>
    <property type="evidence" value="ECO:0007669"/>
    <property type="project" value="UniProtKB-KW"/>
</dbReference>
<evidence type="ECO:0000256" key="3">
    <source>
        <dbReference type="ARBA" id="ARBA00022691"/>
    </source>
</evidence>